<dbReference type="AlphaFoldDB" id="A0A450TRB9"/>
<protein>
    <submittedName>
        <fullName evidence="1">Uncharacterized protein</fullName>
    </submittedName>
</protein>
<name>A0A450TRB9_9GAMM</name>
<dbReference type="EMBL" id="CAADFE010000024">
    <property type="protein sequence ID" value="VFJ70570.1"/>
    <property type="molecule type" value="Genomic_DNA"/>
</dbReference>
<gene>
    <name evidence="1" type="ORF">BECKFW1821C_GA0114237_10247</name>
</gene>
<organism evidence="1">
    <name type="scientific">Candidatus Kentrum sp. FW</name>
    <dbReference type="NCBI Taxonomy" id="2126338"/>
    <lineage>
        <taxon>Bacteria</taxon>
        <taxon>Pseudomonadati</taxon>
        <taxon>Pseudomonadota</taxon>
        <taxon>Gammaproteobacteria</taxon>
        <taxon>Candidatus Kentrum</taxon>
    </lineage>
</organism>
<proteinExistence type="predicted"/>
<accession>A0A450TRB9</accession>
<sequence>MLNEATRRAAIQHITNTTGLMQQIEEELQQLAELLEIEVEFVPFDDDFPDPSLTGDSPGEG</sequence>
<evidence type="ECO:0000313" key="1">
    <source>
        <dbReference type="EMBL" id="VFJ70570.1"/>
    </source>
</evidence>
<reference evidence="1" key="1">
    <citation type="submission" date="2019-02" db="EMBL/GenBank/DDBJ databases">
        <authorList>
            <person name="Gruber-Vodicka R. H."/>
            <person name="Seah K. B. B."/>
        </authorList>
    </citation>
    <scope>NUCLEOTIDE SEQUENCE</scope>
    <source>
        <strain evidence="1">BECK_BZ131</strain>
    </source>
</reference>